<dbReference type="PROSITE" id="PS51257">
    <property type="entry name" value="PROKAR_LIPOPROTEIN"/>
    <property type="match status" value="1"/>
</dbReference>
<proteinExistence type="predicted"/>
<feature type="chain" id="PRO_5038495663" description="GerMN domain-containing protein" evidence="2">
    <location>
        <begin position="21"/>
        <end position="359"/>
    </location>
</feature>
<keyword evidence="5" id="KW-1185">Reference proteome</keyword>
<dbReference type="OrthoDB" id="1906612at2"/>
<keyword evidence="2" id="KW-0732">Signal</keyword>
<protein>
    <recommendedName>
        <fullName evidence="3">GerMN domain-containing protein</fullName>
    </recommendedName>
</protein>
<evidence type="ECO:0000313" key="5">
    <source>
        <dbReference type="Proteomes" id="UP000306888"/>
    </source>
</evidence>
<comment type="caution">
    <text evidence="4">The sequence shown here is derived from an EMBL/GenBank/DDBJ whole genome shotgun (WGS) entry which is preliminary data.</text>
</comment>
<gene>
    <name evidence="4" type="ORF">E5347_01575</name>
</gene>
<dbReference type="InterPro" id="IPR019606">
    <property type="entry name" value="GerMN"/>
</dbReference>
<dbReference type="SMART" id="SM00909">
    <property type="entry name" value="Germane"/>
    <property type="match status" value="2"/>
</dbReference>
<dbReference type="AlphaFoldDB" id="A0A4S2DMK1"/>
<feature type="signal peptide" evidence="2">
    <location>
        <begin position="1"/>
        <end position="20"/>
    </location>
</feature>
<dbReference type="RefSeq" id="WP_136003907.1">
    <property type="nucleotide sequence ID" value="NZ_SRYR01000001.1"/>
</dbReference>
<evidence type="ECO:0000256" key="1">
    <source>
        <dbReference type="SAM" id="MobiDB-lite"/>
    </source>
</evidence>
<evidence type="ECO:0000256" key="2">
    <source>
        <dbReference type="SAM" id="SignalP"/>
    </source>
</evidence>
<feature type="domain" description="GerMN" evidence="3">
    <location>
        <begin position="250"/>
        <end position="337"/>
    </location>
</feature>
<feature type="domain" description="GerMN" evidence="3">
    <location>
        <begin position="95"/>
        <end position="184"/>
    </location>
</feature>
<dbReference type="EMBL" id="SRYR01000001">
    <property type="protein sequence ID" value="TGY43529.1"/>
    <property type="molecule type" value="Genomic_DNA"/>
</dbReference>
<evidence type="ECO:0000259" key="3">
    <source>
        <dbReference type="SMART" id="SM00909"/>
    </source>
</evidence>
<dbReference type="Proteomes" id="UP000306888">
    <property type="component" value="Unassembled WGS sequence"/>
</dbReference>
<accession>A0A4S2DMK1</accession>
<evidence type="ECO:0000313" key="4">
    <source>
        <dbReference type="EMBL" id="TGY43529.1"/>
    </source>
</evidence>
<reference evidence="4 5" key="1">
    <citation type="submission" date="2019-04" db="EMBL/GenBank/DDBJ databases">
        <title>Microbes associate with the intestines of laboratory mice.</title>
        <authorList>
            <person name="Navarre W."/>
            <person name="Wong E."/>
            <person name="Huang K."/>
            <person name="Tropini C."/>
            <person name="Ng K."/>
            <person name="Yu B."/>
        </authorList>
    </citation>
    <scope>NUCLEOTIDE SEQUENCE [LARGE SCALE GENOMIC DNA]</scope>
    <source>
        <strain evidence="4 5">NM50_B9-20</strain>
    </source>
</reference>
<sequence length="359" mass="40594">MKRKIFLLLFSLIFSFILVSCNKPKDNPPSNSTNPPKENIEEENNTNENESNNNNNNNNNNNVSKKTVRLFYFDTVKYGLYYVDKEIEVTDNAIIKSLTNELQNYTPNDNFLNLTDKVEITSSALDESTGVLKVVFSSSYTDKMLLGSSTEGGLLSSLLSTYGYNLNVDKIAIYFGDELYTSLRGDLPKGYFDVNYNSATKYSKESYNADDTSTSTNVKNMNCRIYYYNASDDMYYYQDKSIEVVDSALVTSLTKELKNIPNNNFLNYGDNLAVRSAKLNNDILTVDLSPSYYNMLRSLGSGPEASALKTLALTYSYNYGINKVIIVIDGKPYSGSHLMFNENEYIDINVSNIKEYKQS</sequence>
<organism evidence="4 5">
    <name type="scientific">Clostridium sartagoforme</name>
    <dbReference type="NCBI Taxonomy" id="84031"/>
    <lineage>
        <taxon>Bacteria</taxon>
        <taxon>Bacillati</taxon>
        <taxon>Bacillota</taxon>
        <taxon>Clostridia</taxon>
        <taxon>Eubacteriales</taxon>
        <taxon>Clostridiaceae</taxon>
        <taxon>Clostridium</taxon>
    </lineage>
</organism>
<feature type="compositionally biased region" description="Low complexity" evidence="1">
    <location>
        <begin position="46"/>
        <end position="62"/>
    </location>
</feature>
<feature type="region of interest" description="Disordered" evidence="1">
    <location>
        <begin position="25"/>
        <end position="62"/>
    </location>
</feature>
<name>A0A4S2DMK1_9CLOT</name>
<dbReference type="Pfam" id="PF10646">
    <property type="entry name" value="Germane"/>
    <property type="match status" value="1"/>
</dbReference>